<dbReference type="GO" id="GO:0000447">
    <property type="term" value="P:endonucleolytic cleavage in ITS1 to separate SSU-rRNA from 5.8S rRNA and LSU-rRNA from tricistronic rRNA transcript (SSU-rRNA, 5.8S rRNA, LSU-rRNA)"/>
    <property type="evidence" value="ECO:0007669"/>
    <property type="project" value="TreeGrafter"/>
</dbReference>
<dbReference type="InterPro" id="IPR016024">
    <property type="entry name" value="ARM-type_fold"/>
</dbReference>
<dbReference type="PROSITE" id="PS50302">
    <property type="entry name" value="PUM"/>
    <property type="match status" value="1"/>
</dbReference>
<feature type="region of interest" description="Disordered" evidence="3">
    <location>
        <begin position="1"/>
        <end position="34"/>
    </location>
</feature>
<dbReference type="Gene3D" id="1.25.10.10">
    <property type="entry name" value="Leucine-rich Repeat Variant"/>
    <property type="match status" value="2"/>
</dbReference>
<dbReference type="GO" id="GO:0003723">
    <property type="term" value="F:RNA binding"/>
    <property type="evidence" value="ECO:0007669"/>
    <property type="project" value="InterPro"/>
</dbReference>
<dbReference type="STRING" id="42514.ENSPNAP00000021098"/>
<reference evidence="4" key="3">
    <citation type="submission" date="2025-09" db="UniProtKB">
        <authorList>
            <consortium name="Ensembl"/>
        </authorList>
    </citation>
    <scope>IDENTIFICATION</scope>
</reference>
<keyword evidence="5" id="KW-1185">Reference proteome</keyword>
<dbReference type="Pfam" id="PF22493">
    <property type="entry name" value="PUF_NOP9"/>
    <property type="match status" value="1"/>
</dbReference>
<dbReference type="GeneTree" id="ENSGT00390000004964"/>
<dbReference type="InterPro" id="IPR040000">
    <property type="entry name" value="NOP9"/>
</dbReference>
<organism evidence="4 5">
    <name type="scientific">Pygocentrus nattereri</name>
    <name type="common">Red-bellied piranha</name>
    <dbReference type="NCBI Taxonomy" id="42514"/>
    <lineage>
        <taxon>Eukaryota</taxon>
        <taxon>Metazoa</taxon>
        <taxon>Chordata</taxon>
        <taxon>Craniata</taxon>
        <taxon>Vertebrata</taxon>
        <taxon>Euteleostomi</taxon>
        <taxon>Actinopterygii</taxon>
        <taxon>Neopterygii</taxon>
        <taxon>Teleostei</taxon>
        <taxon>Ostariophysi</taxon>
        <taxon>Characiformes</taxon>
        <taxon>Characoidei</taxon>
        <taxon>Pygocentrus</taxon>
    </lineage>
</organism>
<feature type="compositionally biased region" description="Basic and acidic residues" evidence="3">
    <location>
        <begin position="17"/>
        <end position="34"/>
    </location>
</feature>
<dbReference type="GO" id="GO:0000472">
    <property type="term" value="P:endonucleolytic cleavage to generate mature 5'-end of SSU-rRNA from (SSU-rRNA, 5.8S rRNA, LSU-rRNA)"/>
    <property type="evidence" value="ECO:0007669"/>
    <property type="project" value="TreeGrafter"/>
</dbReference>
<name>A0A3B4DCC2_PYGNA</name>
<keyword evidence="1" id="KW-0677">Repeat</keyword>
<evidence type="ECO:0000313" key="5">
    <source>
        <dbReference type="Proteomes" id="UP001501920"/>
    </source>
</evidence>
<dbReference type="PANTHER" id="PTHR13102:SF0">
    <property type="entry name" value="NUCLEOLAR PROTEIN 9"/>
    <property type="match status" value="1"/>
</dbReference>
<dbReference type="GO" id="GO:0030686">
    <property type="term" value="C:90S preribosome"/>
    <property type="evidence" value="ECO:0007669"/>
    <property type="project" value="TreeGrafter"/>
</dbReference>
<evidence type="ECO:0000256" key="1">
    <source>
        <dbReference type="ARBA" id="ARBA00022737"/>
    </source>
</evidence>
<dbReference type="InterPro" id="IPR001313">
    <property type="entry name" value="Pumilio_RNA-bd_rpt"/>
</dbReference>
<proteinExistence type="predicted"/>
<evidence type="ECO:0008006" key="6">
    <source>
        <dbReference type="Google" id="ProtNLM"/>
    </source>
</evidence>
<dbReference type="GO" id="GO:0005730">
    <property type="term" value="C:nucleolus"/>
    <property type="evidence" value="ECO:0007669"/>
    <property type="project" value="TreeGrafter"/>
</dbReference>
<dbReference type="OMA" id="HHLVRNF"/>
<protein>
    <recommendedName>
        <fullName evidence="6">PUM-HD domain-containing protein</fullName>
    </recommendedName>
</protein>
<reference evidence="4" key="2">
    <citation type="submission" date="2025-08" db="UniProtKB">
        <authorList>
            <consortium name="Ensembl"/>
        </authorList>
    </citation>
    <scope>IDENTIFICATION</scope>
</reference>
<dbReference type="InterPro" id="IPR011989">
    <property type="entry name" value="ARM-like"/>
</dbReference>
<dbReference type="OrthoDB" id="9987665at2759"/>
<dbReference type="RefSeq" id="XP_017552570.1">
    <property type="nucleotide sequence ID" value="XM_017697081.1"/>
</dbReference>
<dbReference type="AlphaFoldDB" id="A0A3B4DCC2"/>
<dbReference type="SMART" id="SM00025">
    <property type="entry name" value="Pumilio"/>
    <property type="match status" value="6"/>
</dbReference>
<sequence length="603" mass="67481">MVDKMATKGQMYYSEKGQQKMREHGQSEEGGGNRKLLDKMSVGYFRRVTDQLSEEFPDDVERGLFVKNVLSEVKGKADLVAMDRIGSVALQKLLALAQPTQVGEVLAELGGETGSEFKTVSCDRCGGHVIESALKQMVRWTEDTPSEESSQTEEETDAGNCGMLEAQVLSLCRVVRENIVEFIKDTHGTHVVRTLLHVLAGCSTQDQSDTRPAKKQKKAEPELTDFEVPVSFWWELKYLSDTLMENVKVCVANFTASAALQTLLVVCHRKRPILGKKLNKGIMAYLTSFSSAPGVSPLLVFMKDKVCSRLIQTVFQFSSKVQLRDTYKNHLRKQLMPLALHEFANFTIQTLIAVSVKYKMFLKVFDELAEGFEAILAAGHLGVIVQLVESCAQREERQAKVLQLLFQAFHCDEPATRHLSCLPLFLSILAYEVYYNSESAEGDVAPQRPLSICYHGSRLVQALASFKDRSILMNSLHSLSPADLLTLGTDPAGSHAMQALIISCSDKGKGKMLRKLEGLYTQLACSRYGSRLLEAMWNSATISQKQSIAEQLVPSETQLRSDQFARHVWGKFGLMHFQKRRAAWLELQTGESKKRKMFSDILD</sequence>
<dbReference type="GO" id="GO:0000480">
    <property type="term" value="P:endonucleolytic cleavage in 5'-ETS of tricistronic rRNA transcript (SSU-rRNA, 5.8S rRNA, LSU-rRNA)"/>
    <property type="evidence" value="ECO:0007669"/>
    <property type="project" value="TreeGrafter"/>
</dbReference>
<dbReference type="GeneID" id="108427134"/>
<dbReference type="Proteomes" id="UP001501920">
    <property type="component" value="Chromosome 19"/>
</dbReference>
<dbReference type="SUPFAM" id="SSF48371">
    <property type="entry name" value="ARM repeat"/>
    <property type="match status" value="2"/>
</dbReference>
<evidence type="ECO:0000256" key="3">
    <source>
        <dbReference type="SAM" id="MobiDB-lite"/>
    </source>
</evidence>
<dbReference type="GO" id="GO:0030688">
    <property type="term" value="C:preribosome, small subunit precursor"/>
    <property type="evidence" value="ECO:0007669"/>
    <property type="project" value="TreeGrafter"/>
</dbReference>
<evidence type="ECO:0000313" key="4">
    <source>
        <dbReference type="Ensembl" id="ENSPNAP00000021098.1"/>
    </source>
</evidence>
<accession>A0A3B4DCC2</accession>
<evidence type="ECO:0000256" key="2">
    <source>
        <dbReference type="PROSITE-ProRule" id="PRU00317"/>
    </source>
</evidence>
<dbReference type="Ensembl" id="ENSPNAT00000032112.2">
    <property type="protein sequence ID" value="ENSPNAP00000021098.1"/>
    <property type="gene ID" value="ENSPNAG00000028084.2"/>
</dbReference>
<reference evidence="4 5" key="1">
    <citation type="submission" date="2020-10" db="EMBL/GenBank/DDBJ databases">
        <title>Pygocentrus nattereri (red-bellied piranha) genome, fPygNat1, primary haplotype.</title>
        <authorList>
            <person name="Myers G."/>
            <person name="Meyer A."/>
            <person name="Karagic N."/>
            <person name="Pippel M."/>
            <person name="Winkler S."/>
            <person name="Tracey A."/>
            <person name="Wood J."/>
            <person name="Formenti G."/>
            <person name="Howe K."/>
            <person name="Fedrigo O."/>
            <person name="Jarvis E.D."/>
        </authorList>
    </citation>
    <scope>NUCLEOTIDE SEQUENCE [LARGE SCALE GENOMIC DNA]</scope>
</reference>
<feature type="repeat" description="Pumilio" evidence="2">
    <location>
        <begin position="72"/>
        <end position="108"/>
    </location>
</feature>
<dbReference type="GO" id="GO:0000056">
    <property type="term" value="P:ribosomal small subunit export from nucleus"/>
    <property type="evidence" value="ECO:0007669"/>
    <property type="project" value="TreeGrafter"/>
</dbReference>
<dbReference type="PANTHER" id="PTHR13102">
    <property type="entry name" value="NUCLEOLAR PROTEIN 9"/>
    <property type="match status" value="1"/>
</dbReference>